<evidence type="ECO:0000313" key="10">
    <source>
        <dbReference type="EMBL" id="TCV89318.1"/>
    </source>
</evidence>
<reference evidence="10 12" key="1">
    <citation type="submission" date="2019-03" db="EMBL/GenBank/DDBJ databases">
        <title>Genomic Encyclopedia of Type Strains, Phase IV (KMG-IV): sequencing the most valuable type-strain genomes for metagenomic binning, comparative biology and taxonomic classification.</title>
        <authorList>
            <person name="Goeker M."/>
        </authorList>
    </citation>
    <scope>NUCLEOTIDE SEQUENCE [LARGE SCALE GENOMIC DNA]</scope>
    <source>
        <strain evidence="10 12">DSM 28140</strain>
    </source>
</reference>
<evidence type="ECO:0000313" key="11">
    <source>
        <dbReference type="EMBL" id="TNG93369.1"/>
    </source>
</evidence>
<evidence type="ECO:0000259" key="9">
    <source>
        <dbReference type="Pfam" id="PF00909"/>
    </source>
</evidence>
<dbReference type="SUPFAM" id="SSF111352">
    <property type="entry name" value="Ammonium transporter"/>
    <property type="match status" value="1"/>
</dbReference>
<dbReference type="Proteomes" id="UP000305526">
    <property type="component" value="Unassembled WGS sequence"/>
</dbReference>
<keyword evidence="7 8" id="KW-0924">Ammonia transport</keyword>
<dbReference type="InterPro" id="IPR018047">
    <property type="entry name" value="Ammonium_transpt_CS"/>
</dbReference>
<evidence type="ECO:0000256" key="6">
    <source>
        <dbReference type="ARBA" id="ARBA00023136"/>
    </source>
</evidence>
<comment type="subcellular location">
    <subcellularLocation>
        <location evidence="8">Cell membrane</location>
        <topology evidence="8">Multi-pass membrane protein</topology>
    </subcellularLocation>
    <subcellularLocation>
        <location evidence="1">Membrane</location>
        <topology evidence="1">Multi-pass membrane protein</topology>
    </subcellularLocation>
</comment>
<feature type="transmembrane region" description="Helical" evidence="8">
    <location>
        <begin position="265"/>
        <end position="285"/>
    </location>
</feature>
<dbReference type="EMBL" id="SMCP01000002">
    <property type="protein sequence ID" value="TCV89318.1"/>
    <property type="molecule type" value="Genomic_DNA"/>
</dbReference>
<comment type="similarity">
    <text evidence="2 8">Belongs to the ammonia transporter channel (TC 1.A.11.2) family.</text>
</comment>
<gene>
    <name evidence="10" type="ORF">EDC16_102195</name>
    <name evidence="11" type="ORF">FHQ21_01960</name>
</gene>
<organism evidence="10 12">
    <name type="scientific">Testudinibacter aquarius</name>
    <dbReference type="NCBI Taxonomy" id="1524974"/>
    <lineage>
        <taxon>Bacteria</taxon>
        <taxon>Pseudomonadati</taxon>
        <taxon>Pseudomonadota</taxon>
        <taxon>Gammaproteobacteria</taxon>
        <taxon>Pasteurellales</taxon>
        <taxon>Pasteurellaceae</taxon>
        <taxon>Testudinibacter</taxon>
    </lineage>
</organism>
<keyword evidence="6 8" id="KW-0472">Membrane</keyword>
<feature type="transmembrane region" description="Helical" evidence="8">
    <location>
        <begin position="205"/>
        <end position="224"/>
    </location>
</feature>
<evidence type="ECO:0000256" key="3">
    <source>
        <dbReference type="ARBA" id="ARBA00022448"/>
    </source>
</evidence>
<evidence type="ECO:0000256" key="5">
    <source>
        <dbReference type="ARBA" id="ARBA00022989"/>
    </source>
</evidence>
<feature type="transmembrane region" description="Helical" evidence="8">
    <location>
        <begin position="321"/>
        <end position="338"/>
    </location>
</feature>
<dbReference type="PANTHER" id="PTHR43029">
    <property type="entry name" value="AMMONIUM TRANSPORTER MEP2"/>
    <property type="match status" value="1"/>
</dbReference>
<evidence type="ECO:0000256" key="2">
    <source>
        <dbReference type="ARBA" id="ARBA00005887"/>
    </source>
</evidence>
<dbReference type="Gene3D" id="1.10.3430.10">
    <property type="entry name" value="Ammonium transporter AmtB like domains"/>
    <property type="match status" value="1"/>
</dbReference>
<evidence type="ECO:0000256" key="7">
    <source>
        <dbReference type="ARBA" id="ARBA00023177"/>
    </source>
</evidence>
<dbReference type="PROSITE" id="PS01219">
    <property type="entry name" value="AMMONIUM_TRANSP"/>
    <property type="match status" value="1"/>
</dbReference>
<dbReference type="InterPro" id="IPR029020">
    <property type="entry name" value="Ammonium/urea_transptr"/>
</dbReference>
<accession>A0A4R3YDV1</accession>
<protein>
    <recommendedName>
        <fullName evidence="8">Ammonium transporter</fullName>
    </recommendedName>
</protein>
<dbReference type="RefSeq" id="WP_132965141.1">
    <property type="nucleotide sequence ID" value="NZ_LEKL01000019.1"/>
</dbReference>
<feature type="transmembrane region" description="Helical" evidence="8">
    <location>
        <begin position="350"/>
        <end position="371"/>
    </location>
</feature>
<dbReference type="EMBL" id="VDGV01000009">
    <property type="protein sequence ID" value="TNG93369.1"/>
    <property type="molecule type" value="Genomic_DNA"/>
</dbReference>
<evidence type="ECO:0000313" key="13">
    <source>
        <dbReference type="Proteomes" id="UP000305526"/>
    </source>
</evidence>
<reference evidence="11 13" key="2">
    <citation type="submission" date="2019-05" db="EMBL/GenBank/DDBJ databases">
        <title>Pasteurellaceae isolates from reptiles.</title>
        <authorList>
            <person name="Bojesen A.M."/>
            <person name="Lund E."/>
        </authorList>
    </citation>
    <scope>NUCLEOTIDE SEQUENCE [LARGE SCALE GENOMIC DNA]</scope>
    <source>
        <strain evidence="11 13">ELNT2x</strain>
    </source>
</reference>
<dbReference type="NCBIfam" id="TIGR00836">
    <property type="entry name" value="amt"/>
    <property type="match status" value="1"/>
</dbReference>
<name>A0A4R3YDV1_9PAST</name>
<sequence>MKKSLVIGGMTALLPAAGFASETTDWIRPMSDISAGDTAWVMVSAILVLFMTLPGLALFYAGMVRKKNVLATMVQSIAVACLISLLWMSFGYSLAFTSNNGFIGGTERFFLSGMNVFTDSQQLTIFPGAATIPEPVFMLFQMAFAVIAAAIITGAFAERIKFSGMLLFSALWSLLIYVPTAHWVWGPDGWLAADGVLDYAGGTVIHINAGIAGLVGAVIIGKRIGYGKEAMPPHNLVLTLVGMAMLWVGWFGFNAGSALAADGRAGMAMATTQIATAAAAVAWMLTERLLGHKPSALGLASGAVAGLVAITPAAGFVSVQSAVFIGLISGVVCFWGATKLKYWLGYDDSLDAFGIHGIGGIVGAVLTGVFVSTDISGGGASLWVQIKSILITVAYSGVGSVILFFLVSKITGLRVEKDEERQGLDVVLHGERVE</sequence>
<keyword evidence="3 8" id="KW-0813">Transport</keyword>
<feature type="transmembrane region" description="Helical" evidence="8">
    <location>
        <begin position="297"/>
        <end position="315"/>
    </location>
</feature>
<feature type="transmembrane region" description="Helical" evidence="8">
    <location>
        <begin position="136"/>
        <end position="157"/>
    </location>
</feature>
<feature type="transmembrane region" description="Helical" evidence="8">
    <location>
        <begin position="69"/>
        <end position="90"/>
    </location>
</feature>
<keyword evidence="13" id="KW-1185">Reference proteome</keyword>
<dbReference type="AlphaFoldDB" id="A0A4R3YDV1"/>
<dbReference type="GO" id="GO:0005886">
    <property type="term" value="C:plasma membrane"/>
    <property type="evidence" value="ECO:0007669"/>
    <property type="project" value="UniProtKB-SubCell"/>
</dbReference>
<dbReference type="GO" id="GO:0008519">
    <property type="term" value="F:ammonium channel activity"/>
    <property type="evidence" value="ECO:0007669"/>
    <property type="project" value="InterPro"/>
</dbReference>
<evidence type="ECO:0000313" key="12">
    <source>
        <dbReference type="Proteomes" id="UP000294619"/>
    </source>
</evidence>
<dbReference type="InterPro" id="IPR001905">
    <property type="entry name" value="Ammonium_transpt"/>
</dbReference>
<evidence type="ECO:0000256" key="1">
    <source>
        <dbReference type="ARBA" id="ARBA00004141"/>
    </source>
</evidence>
<evidence type="ECO:0000256" key="4">
    <source>
        <dbReference type="ARBA" id="ARBA00022692"/>
    </source>
</evidence>
<dbReference type="PANTHER" id="PTHR43029:SF10">
    <property type="entry name" value="AMMONIUM TRANSPORTER MEP2"/>
    <property type="match status" value="1"/>
</dbReference>
<feature type="domain" description="Ammonium transporter AmtB-like" evidence="9">
    <location>
        <begin position="39"/>
        <end position="432"/>
    </location>
</feature>
<feature type="transmembrane region" description="Helical" evidence="8">
    <location>
        <begin position="39"/>
        <end position="62"/>
    </location>
</feature>
<feature type="transmembrane region" description="Helical" evidence="8">
    <location>
        <begin position="383"/>
        <end position="407"/>
    </location>
</feature>
<keyword evidence="5 8" id="KW-1133">Transmembrane helix</keyword>
<dbReference type="Pfam" id="PF00909">
    <property type="entry name" value="Ammonium_transp"/>
    <property type="match status" value="1"/>
</dbReference>
<feature type="transmembrane region" description="Helical" evidence="8">
    <location>
        <begin position="164"/>
        <end position="185"/>
    </location>
</feature>
<dbReference type="InterPro" id="IPR024041">
    <property type="entry name" value="NH4_transpt_AmtB-like_dom"/>
</dbReference>
<feature type="transmembrane region" description="Helical" evidence="8">
    <location>
        <begin position="236"/>
        <end position="253"/>
    </location>
</feature>
<proteinExistence type="inferred from homology"/>
<comment type="caution">
    <text evidence="10">The sequence shown here is derived from an EMBL/GenBank/DDBJ whole genome shotgun (WGS) entry which is preliminary data.</text>
</comment>
<evidence type="ECO:0000256" key="8">
    <source>
        <dbReference type="RuleBase" id="RU362002"/>
    </source>
</evidence>
<dbReference type="Proteomes" id="UP000294619">
    <property type="component" value="Unassembled WGS sequence"/>
</dbReference>
<keyword evidence="4 8" id="KW-0812">Transmembrane</keyword>